<protein>
    <submittedName>
        <fullName evidence="9">Agouti-signaling protein-like</fullName>
    </submittedName>
</protein>
<feature type="disulfide bond" evidence="6">
    <location>
        <begin position="88"/>
        <end position="109"/>
    </location>
</feature>
<organism evidence="9 10">
    <name type="scientific">Hippocampus comes</name>
    <name type="common">Tiger tail seahorse</name>
    <dbReference type="NCBI Taxonomy" id="109280"/>
    <lineage>
        <taxon>Eukaryota</taxon>
        <taxon>Metazoa</taxon>
        <taxon>Chordata</taxon>
        <taxon>Craniata</taxon>
        <taxon>Vertebrata</taxon>
        <taxon>Euteleostomi</taxon>
        <taxon>Actinopterygii</taxon>
        <taxon>Neopterygii</taxon>
        <taxon>Teleostei</taxon>
        <taxon>Neoteleostei</taxon>
        <taxon>Acanthomorphata</taxon>
        <taxon>Syngnathiaria</taxon>
        <taxon>Syngnathiformes</taxon>
        <taxon>Syngnathoidei</taxon>
        <taxon>Syngnathidae</taxon>
        <taxon>Hippocampus</taxon>
    </lineage>
</organism>
<dbReference type="PANTHER" id="PTHR16551">
    <property type="entry name" value="AGOUTI RELATED"/>
    <property type="match status" value="1"/>
</dbReference>
<keyword evidence="10" id="KW-1185">Reference proteome</keyword>
<comment type="subcellular location">
    <subcellularLocation>
        <location evidence="1">Secreted</location>
    </subcellularLocation>
</comment>
<dbReference type="InterPro" id="IPR036836">
    <property type="entry name" value="Agouti_dom_sf"/>
</dbReference>
<evidence type="ECO:0000313" key="10">
    <source>
        <dbReference type="Proteomes" id="UP000264820"/>
    </source>
</evidence>
<evidence type="ECO:0000256" key="2">
    <source>
        <dbReference type="ARBA" id="ARBA00022525"/>
    </source>
</evidence>
<feature type="disulfide bond" evidence="6">
    <location>
        <begin position="84"/>
        <end position="102"/>
    </location>
</feature>
<dbReference type="InterPro" id="IPR027300">
    <property type="entry name" value="Agouti_dom"/>
</dbReference>
<proteinExistence type="predicted"/>
<dbReference type="Proteomes" id="UP000264820">
    <property type="component" value="Unplaced"/>
</dbReference>
<dbReference type="SMART" id="SM00792">
    <property type="entry name" value="Agouti"/>
    <property type="match status" value="1"/>
</dbReference>
<dbReference type="GO" id="GO:0005615">
    <property type="term" value="C:extracellular space"/>
    <property type="evidence" value="ECO:0007669"/>
    <property type="project" value="TreeGrafter"/>
</dbReference>
<dbReference type="GO" id="GO:0007218">
    <property type="term" value="P:neuropeptide signaling pathway"/>
    <property type="evidence" value="ECO:0007669"/>
    <property type="project" value="TreeGrafter"/>
</dbReference>
<keyword evidence="2" id="KW-0964">Secreted</keyword>
<dbReference type="SUPFAM" id="SSF57055">
    <property type="entry name" value="Agouti-related protein"/>
    <property type="match status" value="1"/>
</dbReference>
<dbReference type="Gene3D" id="4.10.760.10">
    <property type="entry name" value="Agouti domain"/>
    <property type="match status" value="1"/>
</dbReference>
<name>A0A3Q2YT50_HIPCM</name>
<dbReference type="Ensembl" id="ENSHCOT00000024947.1">
    <property type="protein sequence ID" value="ENSHCOP00000016737.1"/>
    <property type="gene ID" value="ENSHCOG00000020507.1"/>
</dbReference>
<evidence type="ECO:0000256" key="1">
    <source>
        <dbReference type="ARBA" id="ARBA00004613"/>
    </source>
</evidence>
<dbReference type="InterPro" id="IPR007733">
    <property type="entry name" value="Agouti"/>
</dbReference>
<dbReference type="RefSeq" id="XP_019733385.1">
    <property type="nucleotide sequence ID" value="XM_019877826.1"/>
</dbReference>
<dbReference type="OrthoDB" id="8717782at2759"/>
<dbReference type="KEGG" id="hcq:109520532"/>
<dbReference type="AlphaFoldDB" id="A0A3Q2YT50"/>
<accession>A0A3Q2YT50</accession>
<dbReference type="STRING" id="109280.ENSHCOP00000016737"/>
<evidence type="ECO:0000259" key="8">
    <source>
        <dbReference type="PROSITE" id="PS51150"/>
    </source>
</evidence>
<dbReference type="GO" id="GO:2000253">
    <property type="term" value="P:positive regulation of feeding behavior"/>
    <property type="evidence" value="ECO:0007669"/>
    <property type="project" value="TreeGrafter"/>
</dbReference>
<feature type="chain" id="PRO_5018758045" evidence="7">
    <location>
        <begin position="27"/>
        <end position="121"/>
    </location>
</feature>
<reference evidence="9" key="2">
    <citation type="submission" date="2025-09" db="UniProtKB">
        <authorList>
            <consortium name="Ensembl"/>
        </authorList>
    </citation>
    <scope>IDENTIFICATION</scope>
</reference>
<evidence type="ECO:0000256" key="5">
    <source>
        <dbReference type="ARBA" id="ARBA00023157"/>
    </source>
</evidence>
<dbReference type="PANTHER" id="PTHR16551:SF5">
    <property type="entry name" value="AGOUTI-RELATED PEPTIDE 2"/>
    <property type="match status" value="1"/>
</dbReference>
<feature type="disulfide bond" evidence="6">
    <location>
        <begin position="93"/>
        <end position="100"/>
    </location>
</feature>
<dbReference type="PROSITE" id="PS51150">
    <property type="entry name" value="AGOUTI_2"/>
    <property type="match status" value="1"/>
</dbReference>
<keyword evidence="5 6" id="KW-1015">Disulfide bond</keyword>
<feature type="signal peptide" evidence="7">
    <location>
        <begin position="1"/>
        <end position="26"/>
    </location>
</feature>
<dbReference type="GO" id="GO:0070996">
    <property type="term" value="F:type 1 melanocortin receptor binding"/>
    <property type="evidence" value="ECO:0007669"/>
    <property type="project" value="TreeGrafter"/>
</dbReference>
<evidence type="ECO:0000256" key="6">
    <source>
        <dbReference type="PROSITE-ProRule" id="PRU00494"/>
    </source>
</evidence>
<dbReference type="Pfam" id="PF05039">
    <property type="entry name" value="Agouti"/>
    <property type="match status" value="1"/>
</dbReference>
<dbReference type="GO" id="GO:0008343">
    <property type="term" value="P:adult feeding behavior"/>
    <property type="evidence" value="ECO:0007669"/>
    <property type="project" value="TreeGrafter"/>
</dbReference>
<evidence type="ECO:0000256" key="7">
    <source>
        <dbReference type="SAM" id="SignalP"/>
    </source>
</evidence>
<dbReference type="GO" id="GO:0009755">
    <property type="term" value="P:hormone-mediated signaling pathway"/>
    <property type="evidence" value="ECO:0007669"/>
    <property type="project" value="InterPro"/>
</dbReference>
<comment type="caution">
    <text evidence="6">Lacks conserved residue(s) required for the propagation of feature annotation.</text>
</comment>
<dbReference type="GO" id="GO:0005184">
    <property type="term" value="F:neuropeptide hormone activity"/>
    <property type="evidence" value="ECO:0007669"/>
    <property type="project" value="TreeGrafter"/>
</dbReference>
<sequence length="121" mass="13775">MRKISLNGNYLCLLLLVVPLCFVVDAKKSLRQRDIDAVWTRRLFARQKISTPMETRSLKCKSEVSAPVRRCSPPRGSCSSSDPCCGPCSFCHCRFFNAICRCWKIKPPCLGRRKIPCTSFK</sequence>
<evidence type="ECO:0000256" key="3">
    <source>
        <dbReference type="ARBA" id="ARBA00022729"/>
    </source>
</evidence>
<dbReference type="GeneID" id="109520532"/>
<feature type="domain" description="Agouti" evidence="8">
    <location>
        <begin position="71"/>
        <end position="109"/>
    </location>
</feature>
<keyword evidence="3 7" id="KW-0732">Signal</keyword>
<evidence type="ECO:0000313" key="9">
    <source>
        <dbReference type="Ensembl" id="ENSHCOP00000016737.1"/>
    </source>
</evidence>
<evidence type="ECO:0000256" key="4">
    <source>
        <dbReference type="ARBA" id="ARBA00022854"/>
    </source>
</evidence>
<reference evidence="9" key="1">
    <citation type="submission" date="2025-08" db="UniProtKB">
        <authorList>
            <consortium name="Ensembl"/>
        </authorList>
    </citation>
    <scope>IDENTIFICATION</scope>
</reference>
<keyword evidence="4" id="KW-0960">Knottin</keyword>
<dbReference type="OMA" id="HLPCCDP"/>